<dbReference type="SUPFAM" id="SSF53448">
    <property type="entry name" value="Nucleotide-diphospho-sugar transferases"/>
    <property type="match status" value="1"/>
</dbReference>
<gene>
    <name evidence="1" type="ORF">ESP70_007610</name>
</gene>
<dbReference type="EMBL" id="SDPQ02000002">
    <property type="protein sequence ID" value="KAA1397255.1"/>
    <property type="molecule type" value="Genomic_DNA"/>
</dbReference>
<proteinExistence type="predicted"/>
<dbReference type="InterPro" id="IPR029044">
    <property type="entry name" value="Nucleotide-diphossugar_trans"/>
</dbReference>
<sequence length="214" mass="21789">MSDPTVLVVAKAPVPGLAKTRIAATVGDDAAAELAAAALLDTLETVAALGWPVVVAMTGDLGEAARADEITRALSGVRVVAQRGDGLGERLAHAHADADGGHGVVQVGMDTPQLTVRDYLDAGAEVRDGSRVMGPAADGGWWLLGLPDPGDAAVLADVEMSVDDTAEQTGRALGAVERLRTVRDMDTWADAVDIADGIPISRVAAVVQSGRANA</sequence>
<dbReference type="PROSITE" id="PS51300">
    <property type="entry name" value="NIRD"/>
    <property type="match status" value="1"/>
</dbReference>
<protein>
    <submittedName>
        <fullName evidence="1">DUF2064 domain-containing protein</fullName>
    </submittedName>
</protein>
<name>A0A5M4FD42_9ACTN</name>
<dbReference type="PANTHER" id="PTHR36529">
    <property type="entry name" value="SLL1095 PROTEIN"/>
    <property type="match status" value="1"/>
</dbReference>
<comment type="caution">
    <text evidence="1">The sequence shown here is derived from an EMBL/GenBank/DDBJ whole genome shotgun (WGS) entry which is preliminary data.</text>
</comment>
<organism evidence="1 2">
    <name type="scientific">Aeromicrobium ginsengisoli</name>
    <dbReference type="NCBI Taxonomy" id="363867"/>
    <lineage>
        <taxon>Bacteria</taxon>
        <taxon>Bacillati</taxon>
        <taxon>Actinomycetota</taxon>
        <taxon>Actinomycetes</taxon>
        <taxon>Propionibacteriales</taxon>
        <taxon>Nocardioidaceae</taxon>
        <taxon>Aeromicrobium</taxon>
    </lineage>
</organism>
<dbReference type="Gene3D" id="3.90.550.10">
    <property type="entry name" value="Spore Coat Polysaccharide Biosynthesis Protein SpsA, Chain A"/>
    <property type="match status" value="1"/>
</dbReference>
<dbReference type="PANTHER" id="PTHR36529:SF1">
    <property type="entry name" value="GLYCOSYLTRANSFERASE"/>
    <property type="match status" value="1"/>
</dbReference>
<dbReference type="Proteomes" id="UP000380867">
    <property type="component" value="Unassembled WGS sequence"/>
</dbReference>
<evidence type="ECO:0000313" key="1">
    <source>
        <dbReference type="EMBL" id="KAA1397255.1"/>
    </source>
</evidence>
<accession>A0A5M4FD42</accession>
<keyword evidence="2" id="KW-1185">Reference proteome</keyword>
<dbReference type="RefSeq" id="WP_149688738.1">
    <property type="nucleotide sequence ID" value="NZ_SDPQ02000002.1"/>
</dbReference>
<evidence type="ECO:0000313" key="2">
    <source>
        <dbReference type="Proteomes" id="UP000380867"/>
    </source>
</evidence>
<dbReference type="OrthoDB" id="9798250at2"/>
<dbReference type="InterPro" id="IPR018641">
    <property type="entry name" value="Trfase_1_rSAM/seldom-assoc"/>
</dbReference>
<dbReference type="Pfam" id="PF09837">
    <property type="entry name" value="DUF2064"/>
    <property type="match status" value="1"/>
</dbReference>
<dbReference type="AlphaFoldDB" id="A0A5M4FD42"/>
<reference evidence="1" key="1">
    <citation type="submission" date="2019-09" db="EMBL/GenBank/DDBJ databases">
        <authorList>
            <person name="Li J."/>
        </authorList>
    </citation>
    <scope>NUCLEOTIDE SEQUENCE [LARGE SCALE GENOMIC DNA]</scope>
    <source>
        <strain evidence="1">JCM 14732</strain>
    </source>
</reference>